<proteinExistence type="predicted"/>
<dbReference type="Proteomes" id="UP000050164">
    <property type="component" value="Unassembled WGS sequence"/>
</dbReference>
<reference evidence="4 5" key="1">
    <citation type="submission" date="2015-03" db="EMBL/GenBank/DDBJ databases">
        <authorList>
            <consortium name="Pathogen Informatics"/>
        </authorList>
    </citation>
    <scope>NUCLEOTIDE SEQUENCE [LARGE SCALE GENOMIC DNA]</scope>
    <source>
        <strain evidence="2 6">Bir 185</strain>
        <strain evidence="1 5">C09601061</strain>
        <strain evidence="3 4">D00501624</strain>
    </source>
</reference>
<dbReference type="EMBL" id="CGCX01000618">
    <property type="protein sequence ID" value="CFR80249.1"/>
    <property type="molecule type" value="Genomic_DNA"/>
</dbReference>
<dbReference type="Proteomes" id="UP000039217">
    <property type="component" value="Unassembled WGS sequence"/>
</dbReference>
<gene>
    <name evidence="1" type="ORF">ERS007657_01814</name>
    <name evidence="3" type="ORF">ERS007661_02759</name>
    <name evidence="2" type="ORF">ERS027659_00786</name>
</gene>
<dbReference type="Proteomes" id="UP000046680">
    <property type="component" value="Unassembled WGS sequence"/>
</dbReference>
<name>A0A654ZNM3_MYCTX</name>
<evidence type="ECO:0000313" key="3">
    <source>
        <dbReference type="EMBL" id="CNV58705.1"/>
    </source>
</evidence>
<protein>
    <submittedName>
        <fullName evidence="2">Uncharacterized protein</fullName>
    </submittedName>
</protein>
<evidence type="ECO:0000313" key="5">
    <source>
        <dbReference type="Proteomes" id="UP000046680"/>
    </source>
</evidence>
<organism evidence="2 6">
    <name type="scientific">Mycobacterium tuberculosis</name>
    <dbReference type="NCBI Taxonomy" id="1773"/>
    <lineage>
        <taxon>Bacteria</taxon>
        <taxon>Bacillati</taxon>
        <taxon>Actinomycetota</taxon>
        <taxon>Actinomycetes</taxon>
        <taxon>Mycobacteriales</taxon>
        <taxon>Mycobacteriaceae</taxon>
        <taxon>Mycobacterium</taxon>
        <taxon>Mycobacterium tuberculosis complex</taxon>
    </lineage>
</organism>
<dbReference type="EMBL" id="CQQC01001040">
    <property type="protein sequence ID" value="CNV58705.1"/>
    <property type="molecule type" value="Genomic_DNA"/>
</dbReference>
<evidence type="ECO:0000313" key="2">
    <source>
        <dbReference type="EMBL" id="CKR13878.1"/>
    </source>
</evidence>
<dbReference type="AlphaFoldDB" id="A0A654ZNM3"/>
<evidence type="ECO:0000313" key="1">
    <source>
        <dbReference type="EMBL" id="CFR80249.1"/>
    </source>
</evidence>
<dbReference type="EMBL" id="CNFT01000117">
    <property type="protein sequence ID" value="CKR13878.1"/>
    <property type="molecule type" value="Genomic_DNA"/>
</dbReference>
<evidence type="ECO:0000313" key="6">
    <source>
        <dbReference type="Proteomes" id="UP000050164"/>
    </source>
</evidence>
<sequence>MVAVSPLATPSSTIAALTVGRYSEARVLTSCSIISIATSRRYGRMCWRSRARSIG</sequence>
<evidence type="ECO:0000313" key="4">
    <source>
        <dbReference type="Proteomes" id="UP000039217"/>
    </source>
</evidence>
<accession>A0A654ZNM3</accession>